<dbReference type="EMBL" id="CAUEEQ010000895">
    <property type="protein sequence ID" value="CAJ0918260.1"/>
    <property type="molecule type" value="Genomic_DNA"/>
</dbReference>
<sequence>MRPALKKIPGKEITDLKIRIAATEQQLNNTLSSEDFKTLKTKLDHTTTELRDSLQARKRSKFLRDTEDYKNNQVYRWQSSRYRRPTRRGYSPTSTSSDSDFGSSRRSFLEPRPERTHRRRQGGGRGDIGHDRGKMMTRSQELHQFFRTLRLKAHFSGLPSTPPTEASSQSSFALKDLNLRIPSSFQPPRTYHPVETFIEFVKKDIKVVLETIESGNLRIKHNLSIEEFRSLQSLKARKELIIKPADKGGAIVVLDRTYYMDEIRSQLRDTNTYLPISSNPSFDIAREIRHLTSHYFQLGIIDQKLVEFLNNQHPVIPVFYTLPKVHKNLARPPGRPIVASTNSFLSPLAITTDKILSPLVPLTQSYLKDTYNKEKYVALTQKNC</sequence>
<comment type="caution">
    <text evidence="2">The sequence shown here is derived from an EMBL/GenBank/DDBJ whole genome shotgun (WGS) entry which is preliminary data.</text>
</comment>
<feature type="region of interest" description="Disordered" evidence="1">
    <location>
        <begin position="79"/>
        <end position="133"/>
    </location>
</feature>
<proteinExistence type="predicted"/>
<dbReference type="PANTHER" id="PTHR21301:SF12">
    <property type="match status" value="1"/>
</dbReference>
<keyword evidence="3" id="KW-1185">Reference proteome</keyword>
<dbReference type="Proteomes" id="UP001176940">
    <property type="component" value="Unassembled WGS sequence"/>
</dbReference>
<protein>
    <submittedName>
        <fullName evidence="2">Uncharacterized protein</fullName>
    </submittedName>
</protein>
<evidence type="ECO:0000256" key="1">
    <source>
        <dbReference type="SAM" id="MobiDB-lite"/>
    </source>
</evidence>
<accession>A0ABN9KTL0</accession>
<organism evidence="2 3">
    <name type="scientific">Ranitomeya imitator</name>
    <name type="common">mimic poison frog</name>
    <dbReference type="NCBI Taxonomy" id="111125"/>
    <lineage>
        <taxon>Eukaryota</taxon>
        <taxon>Metazoa</taxon>
        <taxon>Chordata</taxon>
        <taxon>Craniata</taxon>
        <taxon>Vertebrata</taxon>
        <taxon>Euteleostomi</taxon>
        <taxon>Amphibia</taxon>
        <taxon>Batrachia</taxon>
        <taxon>Anura</taxon>
        <taxon>Neobatrachia</taxon>
        <taxon>Hyloidea</taxon>
        <taxon>Dendrobatidae</taxon>
        <taxon>Dendrobatinae</taxon>
        <taxon>Ranitomeya</taxon>
    </lineage>
</organism>
<gene>
    <name evidence="2" type="ORF">RIMI_LOCUS725144</name>
</gene>
<evidence type="ECO:0000313" key="2">
    <source>
        <dbReference type="EMBL" id="CAJ0918260.1"/>
    </source>
</evidence>
<feature type="compositionally biased region" description="Low complexity" evidence="1">
    <location>
        <begin position="91"/>
        <end position="106"/>
    </location>
</feature>
<dbReference type="PANTHER" id="PTHR21301">
    <property type="entry name" value="REVERSE TRANSCRIPTASE"/>
    <property type="match status" value="1"/>
</dbReference>
<reference evidence="2" key="1">
    <citation type="submission" date="2023-07" db="EMBL/GenBank/DDBJ databases">
        <authorList>
            <person name="Stuckert A."/>
        </authorList>
    </citation>
    <scope>NUCLEOTIDE SEQUENCE</scope>
</reference>
<name>A0ABN9KTL0_9NEOB</name>
<evidence type="ECO:0000313" key="3">
    <source>
        <dbReference type="Proteomes" id="UP001176940"/>
    </source>
</evidence>